<dbReference type="Proteomes" id="UP000053676">
    <property type="component" value="Unassembled WGS sequence"/>
</dbReference>
<proteinExistence type="predicted"/>
<gene>
    <name evidence="1" type="ORF">NECAME_15672</name>
</gene>
<dbReference type="KEGG" id="nai:NECAME_15672"/>
<sequence>MEKIVGADLITVDSCVSSAWTVRDTVTNYKIKSTIGKKSLILEEVKDGHSKFKITLIENGETKMEREATLEVPEFMNKKEYLSEVGQRLLRDLKEDADAVSAVTHVEVEVVEDVTNILKTYVIGERSDFVEEEVVHAIHYEETVAKTPPMVEEKKVERIYVDTFDREVQREPEKAEILLLQEGIHFEGEGALRRLRRLETDDSVEITHRARCANVFADCSLMRREDSSTFTVYIDVPLVQTISMILYKRRMPWERRQETSKAYAMEQAGQVFEDQANLQRVRRFESAEEEEQQNMVTILQQEEVFQRAVVHEVRAERELREIEAEGGNYEMEQQGQQIKGEMVIKRRGRALESQSSEELPPPKKIVMQEREAEGGQYEMEMQGMTLRGEKTFRHEGRRYESESEESWNGGSPTIVDLVKKESDSYFDVVFETANNYEPQAMFIKRAVLKKESCEVNSAFMVPSDDSEEASAVRKEKLVWRESYNGRELSEQYANVTIGMQKLIKPNEKEQEIMSNLAAVAQSKSEARFREMREEQAMMLYGFENTRPSIGEAKTVRKEKTVNGASFFTSAAEFEHVTLATGLTSSGEMLGVQGSSKTPNSISASARFNEMSSEHATSVIFLQKDQRQQDHYVEGIAKDKHFRGELLRTKSSSESAITSHLALQKAASYPSFMDVQKCFASVNKTTSGFRSWASESHTTTSTMMLSKGAATQTAAVKVRDGHRQETTTHIAEYGNAMEHCAVMLKNTGGAHGVTSAALAEAVTGGLLDLDTRTTQKSFHLTNYKTFLPPRGEAQIAWPQATLRSASFHLSKLSEHHKIRDEHFHQDLRIRRKDVNAEITVYLLYKQVLGNYAMAALGLYLGERIRKIHDERHTRDELFTSEKLYESYNREMEYTDEFERLEASKLLVTERSYTKGHMVIQLSDAEEFVAVGRFNSLMDQCC</sequence>
<dbReference type="OMA" id="GQYEMEM"/>
<dbReference type="EMBL" id="KI669212">
    <property type="protein sequence ID" value="ETN68720.1"/>
    <property type="molecule type" value="Genomic_DNA"/>
</dbReference>
<dbReference type="STRING" id="51031.W2SGJ8"/>
<evidence type="ECO:0000313" key="2">
    <source>
        <dbReference type="Proteomes" id="UP000053676"/>
    </source>
</evidence>
<dbReference type="OrthoDB" id="5877978at2759"/>
<name>W2SGJ8_NECAM</name>
<protein>
    <submittedName>
        <fullName evidence="1">Uncharacterized protein</fullName>
    </submittedName>
</protein>
<evidence type="ECO:0000313" key="1">
    <source>
        <dbReference type="EMBL" id="ETN68720.1"/>
    </source>
</evidence>
<reference evidence="2" key="1">
    <citation type="journal article" date="2014" name="Nat. Genet.">
        <title>Genome of the human hookworm Necator americanus.</title>
        <authorList>
            <person name="Tang Y.T."/>
            <person name="Gao X."/>
            <person name="Rosa B.A."/>
            <person name="Abubucker S."/>
            <person name="Hallsworth-Pepin K."/>
            <person name="Martin J."/>
            <person name="Tyagi R."/>
            <person name="Heizer E."/>
            <person name="Zhang X."/>
            <person name="Bhonagiri-Palsikar V."/>
            <person name="Minx P."/>
            <person name="Warren W.C."/>
            <person name="Wang Q."/>
            <person name="Zhan B."/>
            <person name="Hotez P.J."/>
            <person name="Sternberg P.W."/>
            <person name="Dougall A."/>
            <person name="Gaze S.T."/>
            <person name="Mulvenna J."/>
            <person name="Sotillo J."/>
            <person name="Ranganathan S."/>
            <person name="Rabelo E.M."/>
            <person name="Wilson R.K."/>
            <person name="Felgner P.L."/>
            <person name="Bethony J."/>
            <person name="Hawdon J.M."/>
            <person name="Gasser R.B."/>
            <person name="Loukas A."/>
            <person name="Mitreva M."/>
        </authorList>
    </citation>
    <scope>NUCLEOTIDE SEQUENCE [LARGE SCALE GENOMIC DNA]</scope>
</reference>
<dbReference type="AlphaFoldDB" id="W2SGJ8"/>
<accession>W2SGJ8</accession>
<organism evidence="1 2">
    <name type="scientific">Necator americanus</name>
    <name type="common">Human hookworm</name>
    <dbReference type="NCBI Taxonomy" id="51031"/>
    <lineage>
        <taxon>Eukaryota</taxon>
        <taxon>Metazoa</taxon>
        <taxon>Ecdysozoa</taxon>
        <taxon>Nematoda</taxon>
        <taxon>Chromadorea</taxon>
        <taxon>Rhabditida</taxon>
        <taxon>Rhabditina</taxon>
        <taxon>Rhabditomorpha</taxon>
        <taxon>Strongyloidea</taxon>
        <taxon>Ancylostomatidae</taxon>
        <taxon>Bunostominae</taxon>
        <taxon>Necator</taxon>
    </lineage>
</organism>
<keyword evidence="2" id="KW-1185">Reference proteome</keyword>